<dbReference type="AlphaFoldDB" id="A0A3M9MIF8"/>
<comment type="caution">
    <text evidence="1">The sequence shown here is derived from an EMBL/GenBank/DDBJ whole genome shotgun (WGS) entry which is preliminary data.</text>
</comment>
<gene>
    <name evidence="1" type="ORF">EFY87_04435</name>
</gene>
<dbReference type="SUPFAM" id="SSF55961">
    <property type="entry name" value="Bet v1-like"/>
    <property type="match status" value="1"/>
</dbReference>
<dbReference type="Proteomes" id="UP000271678">
    <property type="component" value="Unassembled WGS sequence"/>
</dbReference>
<accession>A0A3M9MIF8</accession>
<evidence type="ECO:0000313" key="2">
    <source>
        <dbReference type="Proteomes" id="UP000271678"/>
    </source>
</evidence>
<sequence length="154" mass="17461">MPKNLEEFIEIDASPAAVWAIASDLTRMPEWSPQTRKTIIRGGPIGEGSLMINLNRSGIKVWPTRSKVVAFEPEQRIAWKIRENHAIWSFELESMDDGTRTKLIERRDVSGDTTKLSKTLIDKFMSGETAFEQDLAIGMRQTLQRIRRAAESAS</sequence>
<name>A0A3M9MIF8_9MICO</name>
<dbReference type="Pfam" id="PF10604">
    <property type="entry name" value="Polyketide_cyc2"/>
    <property type="match status" value="1"/>
</dbReference>
<dbReference type="InterPro" id="IPR019587">
    <property type="entry name" value="Polyketide_cyclase/dehydratase"/>
</dbReference>
<evidence type="ECO:0000313" key="1">
    <source>
        <dbReference type="EMBL" id="RNI24448.1"/>
    </source>
</evidence>
<proteinExistence type="predicted"/>
<protein>
    <submittedName>
        <fullName evidence="1">SRPBCC family protein</fullName>
    </submittedName>
</protein>
<keyword evidence="2" id="KW-1185">Reference proteome</keyword>
<organism evidence="1 2">
    <name type="scientific">Flexivirga caeni</name>
    <dbReference type="NCBI Taxonomy" id="2294115"/>
    <lineage>
        <taxon>Bacteria</taxon>
        <taxon>Bacillati</taxon>
        <taxon>Actinomycetota</taxon>
        <taxon>Actinomycetes</taxon>
        <taxon>Micrococcales</taxon>
        <taxon>Dermacoccaceae</taxon>
        <taxon>Flexivirga</taxon>
    </lineage>
</organism>
<reference evidence="1 2" key="1">
    <citation type="submission" date="2018-11" db="EMBL/GenBank/DDBJ databases">
        <title>Draft genome of Simplicispira Flexivirga sp. BO-16.</title>
        <authorList>
            <person name="Im W.T."/>
        </authorList>
    </citation>
    <scope>NUCLEOTIDE SEQUENCE [LARGE SCALE GENOMIC DNA]</scope>
    <source>
        <strain evidence="1 2">BO-16</strain>
    </source>
</reference>
<dbReference type="OrthoDB" id="6624781at2"/>
<dbReference type="EMBL" id="RJJQ01000003">
    <property type="protein sequence ID" value="RNI24448.1"/>
    <property type="molecule type" value="Genomic_DNA"/>
</dbReference>
<dbReference type="CDD" id="cd07812">
    <property type="entry name" value="SRPBCC"/>
    <property type="match status" value="1"/>
</dbReference>
<dbReference type="Gene3D" id="3.30.530.20">
    <property type="match status" value="1"/>
</dbReference>
<dbReference type="InterPro" id="IPR023393">
    <property type="entry name" value="START-like_dom_sf"/>
</dbReference>